<dbReference type="GO" id="GO:0005840">
    <property type="term" value="C:ribosome"/>
    <property type="evidence" value="ECO:0007669"/>
    <property type="project" value="TreeGrafter"/>
</dbReference>
<dbReference type="EMBL" id="CP042344">
    <property type="protein sequence ID" value="QEA14036.1"/>
    <property type="molecule type" value="Genomic_DNA"/>
</dbReference>
<keyword evidence="2" id="KW-0645">Protease</keyword>
<feature type="region of interest" description="Disordered" evidence="1">
    <location>
        <begin position="113"/>
        <end position="168"/>
    </location>
</feature>
<dbReference type="GO" id="GO:0008233">
    <property type="term" value="F:peptidase activity"/>
    <property type="evidence" value="ECO:0007669"/>
    <property type="project" value="UniProtKB-KW"/>
</dbReference>
<proteinExistence type="predicted"/>
<evidence type="ECO:0000313" key="3">
    <source>
        <dbReference type="Proteomes" id="UP000321199"/>
    </source>
</evidence>
<organism evidence="2 3">
    <name type="scientific">Comamonas flocculans</name>
    <dbReference type="NCBI Taxonomy" id="2597701"/>
    <lineage>
        <taxon>Bacteria</taxon>
        <taxon>Pseudomonadati</taxon>
        <taxon>Pseudomonadota</taxon>
        <taxon>Betaproteobacteria</taxon>
        <taxon>Burkholderiales</taxon>
        <taxon>Comamonadaceae</taxon>
        <taxon>Comamonas</taxon>
    </lineage>
</organism>
<evidence type="ECO:0000256" key="1">
    <source>
        <dbReference type="SAM" id="MobiDB-lite"/>
    </source>
</evidence>
<dbReference type="KEGG" id="cof:FOZ74_13945"/>
<feature type="compositionally biased region" description="Basic residues" evidence="1">
    <location>
        <begin position="157"/>
        <end position="168"/>
    </location>
</feature>
<gene>
    <name evidence="2" type="ORF">FOZ74_13945</name>
</gene>
<name>A0A5B8RWS8_9BURK</name>
<dbReference type="AlphaFoldDB" id="A0A5B8RWS8"/>
<keyword evidence="3" id="KW-1185">Reference proteome</keyword>
<dbReference type="OrthoDB" id="9797358at2"/>
<sequence length="168" mass="17962">MSADPTGVSTRPYLIRALHEWCSDNGLTPYVVVQVDDSVHVPQEYVSRGEIVLNISDEATSALQISNEFIVFKARFGGKPRDISVPIGRVSAIYARENGQGMAFAVQDNAPPGLSAVPHEGAAAQEVRDTAPALQSVKAPPPAASKPDPDGPDTPTPKRRKPALKRVK</sequence>
<dbReference type="SUPFAM" id="SSF101738">
    <property type="entry name" value="SspB-like"/>
    <property type="match status" value="1"/>
</dbReference>
<dbReference type="Pfam" id="PF04386">
    <property type="entry name" value="SspB"/>
    <property type="match status" value="1"/>
</dbReference>
<dbReference type="PANTHER" id="PTHR37486:SF1">
    <property type="entry name" value="STRINGENT STARVATION PROTEIN B"/>
    <property type="match status" value="1"/>
</dbReference>
<dbReference type="Gene3D" id="2.30.30.220">
    <property type="entry name" value="SspB-like"/>
    <property type="match status" value="1"/>
</dbReference>
<dbReference type="GO" id="GO:0045732">
    <property type="term" value="P:positive regulation of protein catabolic process"/>
    <property type="evidence" value="ECO:0007669"/>
    <property type="project" value="TreeGrafter"/>
</dbReference>
<dbReference type="PIRSF" id="PIRSF005276">
    <property type="entry name" value="SspB"/>
    <property type="match status" value="1"/>
</dbReference>
<evidence type="ECO:0000313" key="2">
    <source>
        <dbReference type="EMBL" id="QEA14036.1"/>
    </source>
</evidence>
<keyword evidence="2" id="KW-0378">Hydrolase</keyword>
<dbReference type="RefSeq" id="WP_146913618.1">
    <property type="nucleotide sequence ID" value="NZ_CP042344.1"/>
</dbReference>
<dbReference type="NCBIfam" id="NF008769">
    <property type="entry name" value="PRK11798.2-5"/>
    <property type="match status" value="1"/>
</dbReference>
<dbReference type="PANTHER" id="PTHR37486">
    <property type="entry name" value="STRINGENT STARVATION PROTEIN B"/>
    <property type="match status" value="1"/>
</dbReference>
<reference evidence="2 3" key="1">
    <citation type="submission" date="2019-07" db="EMBL/GenBank/DDBJ databases">
        <title>Complete genome sequence of Comamonas sp. NLF 7-7 isolated from livestock.</title>
        <authorList>
            <person name="Kim D.H."/>
            <person name="Kim J.G."/>
        </authorList>
    </citation>
    <scope>NUCLEOTIDE SEQUENCE [LARGE SCALE GENOMIC DNA]</scope>
    <source>
        <strain evidence="2 3">NLF 7-7</strain>
    </source>
</reference>
<protein>
    <submittedName>
        <fullName evidence="2">ClpXP protease specificity-enhancing factor</fullName>
    </submittedName>
</protein>
<dbReference type="GO" id="GO:0006508">
    <property type="term" value="P:proteolysis"/>
    <property type="evidence" value="ECO:0007669"/>
    <property type="project" value="UniProtKB-KW"/>
</dbReference>
<dbReference type="InterPro" id="IPR007481">
    <property type="entry name" value="SspB"/>
</dbReference>
<dbReference type="Proteomes" id="UP000321199">
    <property type="component" value="Chromosome"/>
</dbReference>
<dbReference type="GO" id="GO:0005829">
    <property type="term" value="C:cytosol"/>
    <property type="evidence" value="ECO:0007669"/>
    <property type="project" value="TreeGrafter"/>
</dbReference>
<accession>A0A5B8RWS8</accession>
<dbReference type="InterPro" id="IPR036760">
    <property type="entry name" value="SspB-like_sf"/>
</dbReference>